<dbReference type="SUPFAM" id="SSF53474">
    <property type="entry name" value="alpha/beta-Hydrolases"/>
    <property type="match status" value="1"/>
</dbReference>
<dbReference type="RefSeq" id="WP_111148562.1">
    <property type="nucleotide sequence ID" value="NZ_QKRB01000054.1"/>
</dbReference>
<dbReference type="InterPro" id="IPR050261">
    <property type="entry name" value="FrsA_esterase"/>
</dbReference>
<dbReference type="AlphaFoldDB" id="A0A2W1L5K9"/>
<dbReference type="GO" id="GO:0016787">
    <property type="term" value="F:hydrolase activity"/>
    <property type="evidence" value="ECO:0007669"/>
    <property type="project" value="UniProtKB-KW"/>
</dbReference>
<name>A0A2W1L5K9_9BACL</name>
<feature type="region of interest" description="Disordered" evidence="1">
    <location>
        <begin position="1"/>
        <end position="21"/>
    </location>
</feature>
<dbReference type="Pfam" id="PF01738">
    <property type="entry name" value="DLH"/>
    <property type="match status" value="1"/>
</dbReference>
<proteinExistence type="predicted"/>
<gene>
    <name evidence="3" type="ORF">DNH61_19855</name>
</gene>
<dbReference type="EMBL" id="QKRB01000054">
    <property type="protein sequence ID" value="PZD94199.1"/>
    <property type="molecule type" value="Genomic_DNA"/>
</dbReference>
<comment type="caution">
    <text evidence="3">The sequence shown here is derived from an EMBL/GenBank/DDBJ whole genome shotgun (WGS) entry which is preliminary data.</text>
</comment>
<evidence type="ECO:0000313" key="3">
    <source>
        <dbReference type="EMBL" id="PZD94199.1"/>
    </source>
</evidence>
<feature type="domain" description="Dienelactone hydrolase" evidence="2">
    <location>
        <begin position="148"/>
        <end position="317"/>
    </location>
</feature>
<accession>A0A2W1L5K9</accession>
<organism evidence="3 4">
    <name type="scientific">Paenibacillus sambharensis</name>
    <dbReference type="NCBI Taxonomy" id="1803190"/>
    <lineage>
        <taxon>Bacteria</taxon>
        <taxon>Bacillati</taxon>
        <taxon>Bacillota</taxon>
        <taxon>Bacilli</taxon>
        <taxon>Bacillales</taxon>
        <taxon>Paenibacillaceae</taxon>
        <taxon>Paenibacillus</taxon>
    </lineage>
</organism>
<dbReference type="Gene3D" id="3.40.50.1820">
    <property type="entry name" value="alpha/beta hydrolase"/>
    <property type="match status" value="1"/>
</dbReference>
<dbReference type="OrthoDB" id="8183145at2"/>
<sequence length="364" mass="39501">MQGNRRTATEAGQTGWAPDGALERLMEKLEEERKTYASAHTREERKAKLLASLHRTLGNFDTLKEEGGPLASRQLERVETARMIRERVEFTAGYGLQVPAYAVWSREAGGGRLPAVLALHGHGSGSRDMLGLNPDGTPKPEGPGIHGNTVEALAQRGFLVLVPEIAGFGDRRLERDAGRTEPAANSCFGLAAALLMTGRTLAGLRVFEARRALDYLETRSDVDAERVGCIGFSGGGMVASLTAAVEGRIRAAVICGYGSTYRDSILARQHCLDNYLPGILQEAEMPELLGLIAPRPLFLESGRSDHLFPAEAVQAAADYLEQLYAELGAADSFGLDLFEGGHEIRGDRSFDWLQTKVKEEKEHA</sequence>
<evidence type="ECO:0000313" key="4">
    <source>
        <dbReference type="Proteomes" id="UP000249522"/>
    </source>
</evidence>
<feature type="compositionally biased region" description="Polar residues" evidence="1">
    <location>
        <begin position="1"/>
        <end position="12"/>
    </location>
</feature>
<dbReference type="PANTHER" id="PTHR22946">
    <property type="entry name" value="DIENELACTONE HYDROLASE DOMAIN-CONTAINING PROTEIN-RELATED"/>
    <property type="match status" value="1"/>
</dbReference>
<keyword evidence="4" id="KW-1185">Reference proteome</keyword>
<dbReference type="InterPro" id="IPR002925">
    <property type="entry name" value="Dienelactn_hydro"/>
</dbReference>
<evidence type="ECO:0000256" key="1">
    <source>
        <dbReference type="SAM" id="MobiDB-lite"/>
    </source>
</evidence>
<reference evidence="3 4" key="1">
    <citation type="submission" date="2018-06" db="EMBL/GenBank/DDBJ databases">
        <title>Paenibacillus imtechensis sp. nov.</title>
        <authorList>
            <person name="Pinnaka A.K."/>
            <person name="Singh H."/>
            <person name="Kaur M."/>
        </authorList>
    </citation>
    <scope>NUCLEOTIDE SEQUENCE [LARGE SCALE GENOMIC DNA]</scope>
    <source>
        <strain evidence="3 4">SMB1</strain>
    </source>
</reference>
<dbReference type="Proteomes" id="UP000249522">
    <property type="component" value="Unassembled WGS sequence"/>
</dbReference>
<evidence type="ECO:0000259" key="2">
    <source>
        <dbReference type="Pfam" id="PF01738"/>
    </source>
</evidence>
<protein>
    <submittedName>
        <fullName evidence="3">Dienelactone hydrolase</fullName>
    </submittedName>
</protein>
<dbReference type="InterPro" id="IPR029058">
    <property type="entry name" value="AB_hydrolase_fold"/>
</dbReference>
<keyword evidence="3" id="KW-0378">Hydrolase</keyword>